<keyword evidence="5" id="KW-1185">Reference proteome</keyword>
<protein>
    <submittedName>
        <fullName evidence="4">Proteoglycan 4</fullName>
    </submittedName>
</protein>
<dbReference type="Pfam" id="PF00010">
    <property type="entry name" value="HLH"/>
    <property type="match status" value="1"/>
</dbReference>
<comment type="caution">
    <text evidence="4">The sequence shown here is derived from an EMBL/GenBank/DDBJ whole genome shotgun (WGS) entry which is preliminary data.</text>
</comment>
<feature type="compositionally biased region" description="Low complexity" evidence="1">
    <location>
        <begin position="509"/>
        <end position="539"/>
    </location>
</feature>
<evidence type="ECO:0000313" key="5">
    <source>
        <dbReference type="Proteomes" id="UP001233172"/>
    </source>
</evidence>
<dbReference type="SUPFAM" id="SSF47459">
    <property type="entry name" value="HLH, helix-loop-helix DNA-binding domain"/>
    <property type="match status" value="1"/>
</dbReference>
<organism evidence="4 5">
    <name type="scientific">Biomphalaria pfeifferi</name>
    <name type="common">Bloodfluke planorb</name>
    <name type="synonym">Freshwater snail</name>
    <dbReference type="NCBI Taxonomy" id="112525"/>
    <lineage>
        <taxon>Eukaryota</taxon>
        <taxon>Metazoa</taxon>
        <taxon>Spiralia</taxon>
        <taxon>Lophotrochozoa</taxon>
        <taxon>Mollusca</taxon>
        <taxon>Gastropoda</taxon>
        <taxon>Heterobranchia</taxon>
        <taxon>Euthyneura</taxon>
        <taxon>Panpulmonata</taxon>
        <taxon>Hygrophila</taxon>
        <taxon>Lymnaeoidea</taxon>
        <taxon>Planorbidae</taxon>
        <taxon>Biomphalaria</taxon>
    </lineage>
</organism>
<dbReference type="Gene3D" id="4.10.280.10">
    <property type="entry name" value="Helix-loop-helix DNA-binding domain"/>
    <property type="match status" value="1"/>
</dbReference>
<accession>A0AAD8FH29</accession>
<feature type="region of interest" description="Disordered" evidence="1">
    <location>
        <begin position="1"/>
        <end position="24"/>
    </location>
</feature>
<dbReference type="Proteomes" id="UP001233172">
    <property type="component" value="Unassembled WGS sequence"/>
</dbReference>
<keyword evidence="2" id="KW-0472">Membrane</keyword>
<dbReference type="EMBL" id="JASAOG010000022">
    <property type="protein sequence ID" value="KAK0063156.1"/>
    <property type="molecule type" value="Genomic_DNA"/>
</dbReference>
<sequence length="977" mass="104300">MEKEENTIPAVSEQTVSLHGSSRVLRNGQSRRSFSFYSPNQRYQTNLAFQKRRKRDNVKTNKQERVRQKTLSDAINELKVLLRPLCQNSKYSVLKTAVSYIIEMRQKVEALTNSLAEQQRVVNKLTQYYNSLDQLSKKECQCPVQHCEHLQAVRRSVFGQSSLTTAPPNEVNASSTDNSSEVHSLQSGNDGPTEKERSLPLVQFDQRSATNTQNCNQSLPALQTARESVSQLCNGSDDHSISGPLHLDGGHTSTASFMYPIREVALDLNSSGNVNSSNDASKSLFIREPLSRAASQSSDLNIQAPGLISSVNGHSDLSMHEEQGLNSANRFHFVGSDSSARTSFFATENSMPSPSTTSVKESVPQIGDNDRTPVSAYGQQLTNASYLTSNAEHANTSKPELLRSIQHMTWASDIPASSRTSQLPSRESMPTTSSDVSYFEPHTTTTSTLATHTEMSSLPSHLRSSLTSFSPLQMTSSLTPHTSSILAPHNTTTSMALQSTSSERPDMTSPMSSESSSPWPSSSSPVSSSSEPDMESSVSLHWLSPMPPQMTAPLPSHMPSSQVTSSLEPYTTSSVDNAHATANDTVHATANVTVNATANDSTHATANDIPHATADNIADAKANDNAHAKVNDNAHVGADDNALTRANDIDHAGANDIVHSKANDNAHAKANDNAHAGANDNAQSGANVNAQAGANDNAQTGANDNAQAGANDNAQAGANDNAQAGANDNAQAGANDNAQAGANDNAQTGEHDNAHAGANDIATIHITALHIFIGTASKIPAERKHIIATSTTLVNVTCTIRVNATCTIRVNATGTIRVIATGTTPVIATGTKRVIATRTIPAIATGTTRVNATRTTRVNATGTIRVIATGTIRVIATGTTRVIATGTIFFYATGTLFAIVISRIHAEIRATLYRDALHNTHYLATGMTNGKIHFFATTNKIVIGLTYKSSMSCTFAHITSSKHFTEQYQSSYAPTSR</sequence>
<keyword evidence="2" id="KW-1133">Transmembrane helix</keyword>
<evidence type="ECO:0000256" key="1">
    <source>
        <dbReference type="SAM" id="MobiDB-lite"/>
    </source>
</evidence>
<name>A0AAD8FH29_BIOPF</name>
<dbReference type="InterPro" id="IPR036638">
    <property type="entry name" value="HLH_DNA-bd_sf"/>
</dbReference>
<feature type="domain" description="BHLH" evidence="3">
    <location>
        <begin position="55"/>
        <end position="104"/>
    </location>
</feature>
<feature type="compositionally biased region" description="Polar residues" evidence="1">
    <location>
        <begin position="558"/>
        <end position="569"/>
    </location>
</feature>
<evidence type="ECO:0000313" key="4">
    <source>
        <dbReference type="EMBL" id="KAK0063156.1"/>
    </source>
</evidence>
<dbReference type="AlphaFoldDB" id="A0AAD8FH29"/>
<feature type="compositionally biased region" description="Polar residues" evidence="1">
    <location>
        <begin position="161"/>
        <end position="190"/>
    </location>
</feature>
<evidence type="ECO:0000259" key="3">
    <source>
        <dbReference type="PROSITE" id="PS50888"/>
    </source>
</evidence>
<dbReference type="InterPro" id="IPR011598">
    <property type="entry name" value="bHLH_dom"/>
</dbReference>
<feature type="compositionally biased region" description="Polar residues" evidence="1">
    <location>
        <begin position="415"/>
        <end position="436"/>
    </location>
</feature>
<dbReference type="PROSITE" id="PS50888">
    <property type="entry name" value="BHLH"/>
    <property type="match status" value="1"/>
</dbReference>
<reference evidence="4" key="1">
    <citation type="journal article" date="2023" name="PLoS Negl. Trop. Dis.">
        <title>A genome sequence for Biomphalaria pfeifferi, the major vector snail for the human-infecting parasite Schistosoma mansoni.</title>
        <authorList>
            <person name="Bu L."/>
            <person name="Lu L."/>
            <person name="Laidemitt M.R."/>
            <person name="Zhang S.M."/>
            <person name="Mutuku M."/>
            <person name="Mkoji G."/>
            <person name="Steinauer M."/>
            <person name="Loker E.S."/>
        </authorList>
    </citation>
    <scope>NUCLEOTIDE SEQUENCE</scope>
    <source>
        <strain evidence="4">KasaAsao</strain>
    </source>
</reference>
<keyword evidence="2" id="KW-0812">Transmembrane</keyword>
<feature type="transmembrane region" description="Helical" evidence="2">
    <location>
        <begin position="882"/>
        <end position="904"/>
    </location>
</feature>
<dbReference type="SMART" id="SM00353">
    <property type="entry name" value="HLH"/>
    <property type="match status" value="1"/>
</dbReference>
<feature type="region of interest" description="Disordered" evidence="1">
    <location>
        <begin position="671"/>
        <end position="753"/>
    </location>
</feature>
<feature type="region of interest" description="Disordered" evidence="1">
    <location>
        <begin position="161"/>
        <end position="196"/>
    </location>
</feature>
<reference evidence="4" key="2">
    <citation type="submission" date="2023-04" db="EMBL/GenBank/DDBJ databases">
        <authorList>
            <person name="Bu L."/>
            <person name="Lu L."/>
            <person name="Laidemitt M.R."/>
            <person name="Zhang S.M."/>
            <person name="Mutuku M."/>
            <person name="Mkoji G."/>
            <person name="Steinauer M."/>
            <person name="Loker E.S."/>
        </authorList>
    </citation>
    <scope>NUCLEOTIDE SEQUENCE</scope>
    <source>
        <strain evidence="4">KasaAsao</strain>
        <tissue evidence="4">Whole Snail</tissue>
    </source>
</reference>
<dbReference type="GO" id="GO:0046983">
    <property type="term" value="F:protein dimerization activity"/>
    <property type="evidence" value="ECO:0007669"/>
    <property type="project" value="InterPro"/>
</dbReference>
<feature type="compositionally biased region" description="Low complexity" evidence="1">
    <location>
        <begin position="673"/>
        <end position="748"/>
    </location>
</feature>
<proteinExistence type="predicted"/>
<feature type="region of interest" description="Disordered" evidence="1">
    <location>
        <begin position="415"/>
        <end position="441"/>
    </location>
</feature>
<feature type="region of interest" description="Disordered" evidence="1">
    <location>
        <begin position="494"/>
        <end position="569"/>
    </location>
</feature>
<evidence type="ECO:0000256" key="2">
    <source>
        <dbReference type="SAM" id="Phobius"/>
    </source>
</evidence>
<gene>
    <name evidence="4" type="ORF">Bpfe_007352</name>
</gene>